<evidence type="ECO:0000313" key="2">
    <source>
        <dbReference type="Proteomes" id="UP000283832"/>
    </source>
</evidence>
<protein>
    <submittedName>
        <fullName evidence="1">Uncharacterized protein</fullName>
    </submittedName>
</protein>
<evidence type="ECO:0000313" key="1">
    <source>
        <dbReference type="EMBL" id="RIV34333.1"/>
    </source>
</evidence>
<organism evidence="1 2">
    <name type="scientific">Micromonospora radicis</name>
    <dbReference type="NCBI Taxonomy" id="1894971"/>
    <lineage>
        <taxon>Bacteria</taxon>
        <taxon>Bacillati</taxon>
        <taxon>Actinomycetota</taxon>
        <taxon>Actinomycetes</taxon>
        <taxon>Micromonosporales</taxon>
        <taxon>Micromonosporaceae</taxon>
        <taxon>Micromonospora</taxon>
    </lineage>
</organism>
<accession>A0A418MP82</accession>
<dbReference type="AlphaFoldDB" id="A0A418MP82"/>
<reference evidence="1 2" key="1">
    <citation type="submission" date="2018-08" db="EMBL/GenBank/DDBJ databases">
        <title>Jishengella sp. nov., isolated from a root of Azadirachta indica A. Juss. var. siamensis Valenton.</title>
        <authorList>
            <person name="Kuncharoen N."/>
            <person name="Tanasupawat S."/>
            <person name="Kudo T."/>
            <person name="Ohkuma M."/>
        </authorList>
    </citation>
    <scope>NUCLEOTIDE SEQUENCE [LARGE SCALE GENOMIC DNA]</scope>
    <source>
        <strain evidence="1 2">AZ1-13</strain>
    </source>
</reference>
<sequence>MYAVMLPLALTSIRVAPTAISVEMTRVATFRPRMVLRPSFSTSLPAVSVSRADRTAIPSQAVAPIGVTTV</sequence>
<name>A0A418MP82_9ACTN</name>
<proteinExistence type="predicted"/>
<keyword evidence="2" id="KW-1185">Reference proteome</keyword>
<dbReference type="Proteomes" id="UP000283832">
    <property type="component" value="Unassembled WGS sequence"/>
</dbReference>
<gene>
    <name evidence="1" type="ORF">D2L64_23385</name>
</gene>
<comment type="caution">
    <text evidence="1">The sequence shown here is derived from an EMBL/GenBank/DDBJ whole genome shotgun (WGS) entry which is preliminary data.</text>
</comment>
<dbReference type="EMBL" id="QXEC01000030">
    <property type="protein sequence ID" value="RIV34333.1"/>
    <property type="molecule type" value="Genomic_DNA"/>
</dbReference>